<keyword evidence="4" id="KW-1185">Reference proteome</keyword>
<sequence length="82" mass="9683">MCTVYILFSSELNRYYIGHTCDQIAERMRKHLTAHKGFTAKAKDWKIVYTESYPDKSSAYRRELEIKGWKSSKKIFELISKG</sequence>
<dbReference type="InterPro" id="IPR035901">
    <property type="entry name" value="GIY-YIG_endonuc_sf"/>
</dbReference>
<evidence type="ECO:0000313" key="3">
    <source>
        <dbReference type="EMBL" id="MBO3097938.1"/>
    </source>
</evidence>
<proteinExistence type="inferred from homology"/>
<dbReference type="Proteomes" id="UP000681315">
    <property type="component" value="Unassembled WGS sequence"/>
</dbReference>
<dbReference type="Pfam" id="PF01541">
    <property type="entry name" value="GIY-YIG"/>
    <property type="match status" value="1"/>
</dbReference>
<dbReference type="EMBL" id="JAGEVG010000006">
    <property type="protein sequence ID" value="MBO3097938.1"/>
    <property type="molecule type" value="Genomic_DNA"/>
</dbReference>
<dbReference type="RefSeq" id="WP_208233081.1">
    <property type="nucleotide sequence ID" value="NZ_JAGEVG010000006.1"/>
</dbReference>
<evidence type="ECO:0000259" key="2">
    <source>
        <dbReference type="PROSITE" id="PS50164"/>
    </source>
</evidence>
<organism evidence="3 4">
    <name type="scientific">Gelidibacter pelagius</name>
    <dbReference type="NCBI Taxonomy" id="2819985"/>
    <lineage>
        <taxon>Bacteria</taxon>
        <taxon>Pseudomonadati</taxon>
        <taxon>Bacteroidota</taxon>
        <taxon>Flavobacteriia</taxon>
        <taxon>Flavobacteriales</taxon>
        <taxon>Flavobacteriaceae</taxon>
        <taxon>Gelidibacter</taxon>
    </lineage>
</organism>
<dbReference type="PANTHER" id="PTHR34477:SF5">
    <property type="entry name" value="BSL5627 PROTEIN"/>
    <property type="match status" value="1"/>
</dbReference>
<dbReference type="InterPro" id="IPR050190">
    <property type="entry name" value="UPF0213_domain"/>
</dbReference>
<accession>A0ABS3SQF5</accession>
<gene>
    <name evidence="3" type="ORF">J4051_06645</name>
</gene>
<dbReference type="PANTHER" id="PTHR34477">
    <property type="entry name" value="UPF0213 PROTEIN YHBQ"/>
    <property type="match status" value="1"/>
</dbReference>
<dbReference type="CDD" id="cd10449">
    <property type="entry name" value="GIY-YIG_SLX1_like"/>
    <property type="match status" value="1"/>
</dbReference>
<reference evidence="3 4" key="1">
    <citation type="submission" date="2021-03" db="EMBL/GenBank/DDBJ databases">
        <title>Gelidibacter sp. nov., isolated from costal sediment.</title>
        <authorList>
            <person name="Lun K.-Y."/>
        </authorList>
    </citation>
    <scope>NUCLEOTIDE SEQUENCE [LARGE SCALE GENOMIC DNA]</scope>
    <source>
        <strain evidence="3 4">DF109</strain>
    </source>
</reference>
<comment type="caution">
    <text evidence="3">The sequence shown here is derived from an EMBL/GenBank/DDBJ whole genome shotgun (WGS) entry which is preliminary data.</text>
</comment>
<dbReference type="InterPro" id="IPR000305">
    <property type="entry name" value="GIY-YIG_endonuc"/>
</dbReference>
<protein>
    <submittedName>
        <fullName evidence="3">GIY-YIG nuclease family protein</fullName>
    </submittedName>
</protein>
<dbReference type="SUPFAM" id="SSF82771">
    <property type="entry name" value="GIY-YIG endonuclease"/>
    <property type="match status" value="1"/>
</dbReference>
<comment type="similarity">
    <text evidence="1">Belongs to the UPF0213 family.</text>
</comment>
<evidence type="ECO:0000256" key="1">
    <source>
        <dbReference type="ARBA" id="ARBA00007435"/>
    </source>
</evidence>
<dbReference type="PROSITE" id="PS50164">
    <property type="entry name" value="GIY_YIG"/>
    <property type="match status" value="1"/>
</dbReference>
<feature type="domain" description="GIY-YIG" evidence="2">
    <location>
        <begin position="1"/>
        <end position="78"/>
    </location>
</feature>
<dbReference type="Gene3D" id="3.40.1440.10">
    <property type="entry name" value="GIY-YIG endonuclease"/>
    <property type="match status" value="1"/>
</dbReference>
<name>A0ABS3SQF5_9FLAO</name>
<evidence type="ECO:0000313" key="4">
    <source>
        <dbReference type="Proteomes" id="UP000681315"/>
    </source>
</evidence>